<dbReference type="SUPFAM" id="SSF48239">
    <property type="entry name" value="Terpenoid cyclases/Protein prenyltransferases"/>
    <property type="match status" value="1"/>
</dbReference>
<name>A0A9W7GTS4_HIBTR</name>
<evidence type="ECO:0000313" key="11">
    <source>
        <dbReference type="Proteomes" id="UP001165190"/>
    </source>
</evidence>
<dbReference type="EC" id="4.2.3.13" evidence="3"/>
<evidence type="ECO:0000256" key="1">
    <source>
        <dbReference type="ARBA" id="ARBA00001946"/>
    </source>
</evidence>
<keyword evidence="11" id="KW-1185">Reference proteome</keyword>
<dbReference type="GO" id="GO:0016102">
    <property type="term" value="P:diterpenoid biosynthetic process"/>
    <property type="evidence" value="ECO:0007669"/>
    <property type="project" value="InterPro"/>
</dbReference>
<gene>
    <name evidence="10" type="ORF">HRI_000218300</name>
</gene>
<dbReference type="InterPro" id="IPR034741">
    <property type="entry name" value="Terpene_cyclase-like_1_C"/>
</dbReference>
<proteinExistence type="predicted"/>
<feature type="region of interest" description="Disordered" evidence="7">
    <location>
        <begin position="1"/>
        <end position="22"/>
    </location>
</feature>
<dbReference type="SFLD" id="SFLDS00005">
    <property type="entry name" value="Isoprenoid_Synthase_Type_I"/>
    <property type="match status" value="1"/>
</dbReference>
<dbReference type="SUPFAM" id="SSF48576">
    <property type="entry name" value="Terpenoid synthases"/>
    <property type="match status" value="1"/>
</dbReference>
<dbReference type="InterPro" id="IPR008930">
    <property type="entry name" value="Terpenoid_cyclase/PrenylTrfase"/>
</dbReference>
<protein>
    <recommendedName>
        <fullName evidence="3">(+)-delta-cadinene synthase</fullName>
        <ecNumber evidence="3">4.2.3.13</ecNumber>
    </recommendedName>
</protein>
<dbReference type="Proteomes" id="UP001165190">
    <property type="component" value="Unassembled WGS sequence"/>
</dbReference>
<sequence>MSSSKLHSSAQGSMSNQNRPLANFPPNVWGDIFLNPSKMNIDASTQLQHEELKEEVRRMIKVDVDGELLQKLRLIDTIKRLGVSYHFEREIEEALHIVYELDCKHDQTLEATSLRFRLLRESGFPVPCETFNKFKDDEGNFSKNITSDVKGLLELYEAAHLLVHGEEILEEALAFTISHLELAKAGGIVEYPLSALVSNALYQPIRKTLPRLEARRFIAVYQDDASHDKTLLKFAVLDFNLLQNSHKEELCKLSRQHITSLTLINIEVIKEKRNHNYVFCFRWWKDLDLATKLRFARDRLVEGYFWMLGVYFEPQYCFGREILTKVTAIMSIMDDIYDSYGTIEELQLLTNAIQRWDVDCINQVPDYMKQFYKPLLDIYREAEEAMSKQGQSYRVEYAKNKFKQLSESYFAEVKWYRENYVPTMEEYMRVGITSAATSVLNVTSLVGMGDVLTPEIFNWAFNNPKIIVAGSIHARLFDDIVSHKFEQERGHSASAVECYVRENGVSEEEACNELKKQVDNVWKDMNHEMIFSETSKLVPMSVLTRVLNLTRGTEFMYKAGDGYTHVEKATKDGINSLLIHPISISGSRN</sequence>
<dbReference type="Pfam" id="PF01397">
    <property type="entry name" value="Terpene_synth"/>
    <property type="match status" value="1"/>
</dbReference>
<evidence type="ECO:0000259" key="9">
    <source>
        <dbReference type="Pfam" id="PF03936"/>
    </source>
</evidence>
<dbReference type="Pfam" id="PF03936">
    <property type="entry name" value="Terpene_synth_C"/>
    <property type="match status" value="1"/>
</dbReference>
<dbReference type="InterPro" id="IPR005630">
    <property type="entry name" value="Terpene_synthase_metal-bd"/>
</dbReference>
<evidence type="ECO:0000256" key="6">
    <source>
        <dbReference type="ARBA" id="ARBA00023239"/>
    </source>
</evidence>
<dbReference type="InterPro" id="IPR036965">
    <property type="entry name" value="Terpene_synth_N_sf"/>
</dbReference>
<evidence type="ECO:0000256" key="5">
    <source>
        <dbReference type="ARBA" id="ARBA00022842"/>
    </source>
</evidence>
<keyword evidence="6" id="KW-0456">Lyase</keyword>
<comment type="cofactor">
    <cofactor evidence="1">
        <name>Mg(2+)</name>
        <dbReference type="ChEBI" id="CHEBI:18420"/>
    </cofactor>
</comment>
<comment type="function">
    <text evidence="2">Responsible for the cyclization of trans,trans-farnesyl diphosphate (FPP) to (+)-delta cadinene.</text>
</comment>
<feature type="domain" description="Terpene synthase N-terminal" evidence="8">
    <location>
        <begin position="29"/>
        <end position="201"/>
    </location>
</feature>
<dbReference type="InterPro" id="IPR044814">
    <property type="entry name" value="Terpene_cyclase_plant_C1"/>
</dbReference>
<dbReference type="OrthoDB" id="1877784at2759"/>
<dbReference type="EMBL" id="BSYR01000003">
    <property type="protein sequence ID" value="GMI65490.1"/>
    <property type="molecule type" value="Genomic_DNA"/>
</dbReference>
<dbReference type="PANTHER" id="PTHR31225">
    <property type="entry name" value="OS04G0344100 PROTEIN-RELATED"/>
    <property type="match status" value="1"/>
</dbReference>
<dbReference type="GO" id="GO:0000287">
    <property type="term" value="F:magnesium ion binding"/>
    <property type="evidence" value="ECO:0007669"/>
    <property type="project" value="InterPro"/>
</dbReference>
<dbReference type="Gene3D" id="1.10.600.10">
    <property type="entry name" value="Farnesyl Diphosphate Synthase"/>
    <property type="match status" value="1"/>
</dbReference>
<dbReference type="CDD" id="cd00684">
    <property type="entry name" value="Terpene_cyclase_plant_C1"/>
    <property type="match status" value="1"/>
</dbReference>
<evidence type="ECO:0000256" key="3">
    <source>
        <dbReference type="ARBA" id="ARBA00013103"/>
    </source>
</evidence>
<evidence type="ECO:0000259" key="8">
    <source>
        <dbReference type="Pfam" id="PF01397"/>
    </source>
</evidence>
<dbReference type="GO" id="GO:0047461">
    <property type="term" value="F:(+)-delta-cadinene synthase activity"/>
    <property type="evidence" value="ECO:0007669"/>
    <property type="project" value="UniProtKB-EC"/>
</dbReference>
<evidence type="ECO:0000256" key="4">
    <source>
        <dbReference type="ARBA" id="ARBA00022723"/>
    </source>
</evidence>
<dbReference type="InterPro" id="IPR008949">
    <property type="entry name" value="Isoprenoid_synthase_dom_sf"/>
</dbReference>
<reference evidence="10" key="1">
    <citation type="submission" date="2023-05" db="EMBL/GenBank/DDBJ databases">
        <title>Genome and transcriptome analyses reveal genes involved in the formation of fine ridges on petal epidermal cells in Hibiscus trionum.</title>
        <authorList>
            <person name="Koshimizu S."/>
            <person name="Masuda S."/>
            <person name="Ishii T."/>
            <person name="Shirasu K."/>
            <person name="Hoshino A."/>
            <person name="Arita M."/>
        </authorList>
    </citation>
    <scope>NUCLEOTIDE SEQUENCE</scope>
    <source>
        <strain evidence="10">Hamamatsu line</strain>
    </source>
</reference>
<feature type="compositionally biased region" description="Polar residues" evidence="7">
    <location>
        <begin position="1"/>
        <end position="20"/>
    </location>
</feature>
<dbReference type="PANTHER" id="PTHR31225:SF240">
    <property type="entry name" value="(+)-DELTA-CADINENE SYNTHASE"/>
    <property type="match status" value="1"/>
</dbReference>
<dbReference type="SFLD" id="SFLDG01019">
    <property type="entry name" value="Terpene_Cyclase_Like_1_C_Termi"/>
    <property type="match status" value="1"/>
</dbReference>
<organism evidence="10 11">
    <name type="scientific">Hibiscus trionum</name>
    <name type="common">Flower of an hour</name>
    <dbReference type="NCBI Taxonomy" id="183268"/>
    <lineage>
        <taxon>Eukaryota</taxon>
        <taxon>Viridiplantae</taxon>
        <taxon>Streptophyta</taxon>
        <taxon>Embryophyta</taxon>
        <taxon>Tracheophyta</taxon>
        <taxon>Spermatophyta</taxon>
        <taxon>Magnoliopsida</taxon>
        <taxon>eudicotyledons</taxon>
        <taxon>Gunneridae</taxon>
        <taxon>Pentapetalae</taxon>
        <taxon>rosids</taxon>
        <taxon>malvids</taxon>
        <taxon>Malvales</taxon>
        <taxon>Malvaceae</taxon>
        <taxon>Malvoideae</taxon>
        <taxon>Hibiscus</taxon>
    </lineage>
</organism>
<dbReference type="FunFam" id="1.50.10.130:FF:000001">
    <property type="entry name" value="Isoprene synthase, chloroplastic"/>
    <property type="match status" value="1"/>
</dbReference>
<dbReference type="Gene3D" id="1.50.10.130">
    <property type="entry name" value="Terpene synthase, N-terminal domain"/>
    <property type="match status" value="1"/>
</dbReference>
<feature type="domain" description="Terpene synthase metal-binding" evidence="9">
    <location>
        <begin position="285"/>
        <end position="524"/>
    </location>
</feature>
<evidence type="ECO:0000256" key="2">
    <source>
        <dbReference type="ARBA" id="ARBA00002383"/>
    </source>
</evidence>
<evidence type="ECO:0000313" key="10">
    <source>
        <dbReference type="EMBL" id="GMI65490.1"/>
    </source>
</evidence>
<dbReference type="FunFam" id="1.10.600.10:FF:000007">
    <property type="entry name" value="Isoprene synthase, chloroplastic"/>
    <property type="match status" value="1"/>
</dbReference>
<evidence type="ECO:0000256" key="7">
    <source>
        <dbReference type="SAM" id="MobiDB-lite"/>
    </source>
</evidence>
<keyword evidence="5" id="KW-0460">Magnesium</keyword>
<dbReference type="InterPro" id="IPR050148">
    <property type="entry name" value="Terpene_synthase-like"/>
</dbReference>
<accession>A0A9W7GTS4</accession>
<dbReference type="AlphaFoldDB" id="A0A9W7GTS4"/>
<dbReference type="InterPro" id="IPR001906">
    <property type="entry name" value="Terpene_synth_N"/>
</dbReference>
<comment type="caution">
    <text evidence="10">The sequence shown here is derived from an EMBL/GenBank/DDBJ whole genome shotgun (WGS) entry which is preliminary data.</text>
</comment>
<keyword evidence="4" id="KW-0479">Metal-binding</keyword>